<gene>
    <name evidence="3" type="ORF">DYBT9623_03091</name>
</gene>
<reference evidence="3 4" key="1">
    <citation type="submission" date="2021-04" db="EMBL/GenBank/DDBJ databases">
        <authorList>
            <person name="Rodrigo-Torres L."/>
            <person name="Arahal R. D."/>
            <person name="Lucena T."/>
        </authorList>
    </citation>
    <scope>NUCLEOTIDE SEQUENCE [LARGE SCALE GENOMIC DNA]</scope>
    <source>
        <strain evidence="3 4">CECT 9623</strain>
    </source>
</reference>
<evidence type="ECO:0000259" key="2">
    <source>
        <dbReference type="Pfam" id="PF05168"/>
    </source>
</evidence>
<name>A0ABM8US85_9BACT</name>
<dbReference type="Gene3D" id="1.20.120.330">
    <property type="entry name" value="Nucleotidyltransferases domain 2"/>
    <property type="match status" value="1"/>
</dbReference>
<dbReference type="EMBL" id="CAJRAU010000004">
    <property type="protein sequence ID" value="CAG5070546.1"/>
    <property type="molecule type" value="Genomic_DNA"/>
</dbReference>
<dbReference type="Proteomes" id="UP000679725">
    <property type="component" value="Unassembled WGS sequence"/>
</dbReference>
<accession>A0ABM8US85</accession>
<evidence type="ECO:0000256" key="1">
    <source>
        <dbReference type="ARBA" id="ARBA00038248"/>
    </source>
</evidence>
<proteinExistence type="inferred from homology"/>
<dbReference type="PANTHER" id="PTHR36565:SF1">
    <property type="entry name" value="UPF0332 PROTEIN TM_1000"/>
    <property type="match status" value="1"/>
</dbReference>
<dbReference type="RefSeq" id="WP_215234423.1">
    <property type="nucleotide sequence ID" value="NZ_CAJRAU010000004.1"/>
</dbReference>
<sequence>MSEVTLEKILQKVEDCLQVSQLSLEEDRNEACVNRAYYAMFHSIQALLFVSNVQAKTHVGSHTKFRELFIKSGILNIELNLMLQRAFEKRQFSDYDYDEVLSDDAQESVADAEQFVNATMHYLKENNHLK</sequence>
<evidence type="ECO:0000313" key="3">
    <source>
        <dbReference type="EMBL" id="CAG5070546.1"/>
    </source>
</evidence>
<comment type="caution">
    <text evidence="3">The sequence shown here is derived from an EMBL/GenBank/DDBJ whole genome shotgun (WGS) entry which is preliminary data.</text>
</comment>
<dbReference type="InterPro" id="IPR052226">
    <property type="entry name" value="UPF0332_toxin"/>
</dbReference>
<dbReference type="Pfam" id="PF05168">
    <property type="entry name" value="HEPN"/>
    <property type="match status" value="1"/>
</dbReference>
<dbReference type="PANTHER" id="PTHR36565">
    <property type="entry name" value="UPF0332 PROTEIN TM_1000"/>
    <property type="match status" value="1"/>
</dbReference>
<comment type="similarity">
    <text evidence="1">Belongs to the UPF0332 family.</text>
</comment>
<dbReference type="InterPro" id="IPR007842">
    <property type="entry name" value="HEPN_dom"/>
</dbReference>
<organism evidence="3 4">
    <name type="scientific">Dyadobacter linearis</name>
    <dbReference type="NCBI Taxonomy" id="2823330"/>
    <lineage>
        <taxon>Bacteria</taxon>
        <taxon>Pseudomonadati</taxon>
        <taxon>Bacteroidota</taxon>
        <taxon>Cytophagia</taxon>
        <taxon>Cytophagales</taxon>
        <taxon>Spirosomataceae</taxon>
        <taxon>Dyadobacter</taxon>
    </lineage>
</organism>
<protein>
    <recommendedName>
        <fullName evidence="2">HEPN domain-containing protein</fullName>
    </recommendedName>
</protein>
<keyword evidence="4" id="KW-1185">Reference proteome</keyword>
<feature type="domain" description="HEPN" evidence="2">
    <location>
        <begin position="7"/>
        <end position="118"/>
    </location>
</feature>
<evidence type="ECO:0000313" key="4">
    <source>
        <dbReference type="Proteomes" id="UP000679725"/>
    </source>
</evidence>